<dbReference type="PROSITE" id="PS00687">
    <property type="entry name" value="ALDEHYDE_DEHYDR_GLU"/>
    <property type="match status" value="1"/>
</dbReference>
<dbReference type="InterPro" id="IPR015590">
    <property type="entry name" value="Aldehyde_DH_dom"/>
</dbReference>
<evidence type="ECO:0000256" key="1">
    <source>
        <dbReference type="ARBA" id="ARBA00009986"/>
    </source>
</evidence>
<proteinExistence type="inferred from homology"/>
<dbReference type="GO" id="GO:0004028">
    <property type="term" value="F:3-chloroallyl aldehyde dehydrogenase activity"/>
    <property type="evidence" value="ECO:0007669"/>
    <property type="project" value="TreeGrafter"/>
</dbReference>
<dbReference type="Pfam" id="PF00171">
    <property type="entry name" value="Aldedh"/>
    <property type="match status" value="1"/>
</dbReference>
<keyword evidence="3" id="KW-0520">NAD</keyword>
<dbReference type="InterPro" id="IPR016161">
    <property type="entry name" value="Ald_DH/histidinol_DH"/>
</dbReference>
<evidence type="ECO:0000256" key="4">
    <source>
        <dbReference type="PIRNR" id="PIRNR036492"/>
    </source>
</evidence>
<organism evidence="9 10">
    <name type="scientific">Eptatretus burgeri</name>
    <name type="common">Inshore hagfish</name>
    <dbReference type="NCBI Taxonomy" id="7764"/>
    <lineage>
        <taxon>Eukaryota</taxon>
        <taxon>Metazoa</taxon>
        <taxon>Chordata</taxon>
        <taxon>Craniata</taxon>
        <taxon>Vertebrata</taxon>
        <taxon>Cyclostomata</taxon>
        <taxon>Myxini</taxon>
        <taxon>Myxiniformes</taxon>
        <taxon>Myxinidae</taxon>
        <taxon>Eptatretinae</taxon>
        <taxon>Eptatretus</taxon>
    </lineage>
</organism>
<dbReference type="GeneTree" id="ENSGT00940000155904"/>
<evidence type="ECO:0000256" key="3">
    <source>
        <dbReference type="ARBA" id="ARBA00023027"/>
    </source>
</evidence>
<dbReference type="GO" id="GO:0004029">
    <property type="term" value="F:aldehyde dehydrogenase (NAD+) activity"/>
    <property type="evidence" value="ECO:0007669"/>
    <property type="project" value="TreeGrafter"/>
</dbReference>
<keyword evidence="2 4" id="KW-0560">Oxidoreductase</keyword>
<evidence type="ECO:0000256" key="2">
    <source>
        <dbReference type="ARBA" id="ARBA00023002"/>
    </source>
</evidence>
<dbReference type="Gene3D" id="3.40.309.10">
    <property type="entry name" value="Aldehyde Dehydrogenase, Chain A, domain 2"/>
    <property type="match status" value="1"/>
</dbReference>
<feature type="active site" evidence="5">
    <location>
        <position position="242"/>
    </location>
</feature>
<dbReference type="InterPro" id="IPR016160">
    <property type="entry name" value="Ald_DH_CS_CYS"/>
</dbReference>
<dbReference type="Proteomes" id="UP000694388">
    <property type="component" value="Unplaced"/>
</dbReference>
<protein>
    <recommendedName>
        <fullName evidence="4">Aldehyde dehydrogenase</fullName>
    </recommendedName>
</protein>
<dbReference type="Gene3D" id="3.40.605.10">
    <property type="entry name" value="Aldehyde Dehydrogenase, Chain A, domain 1"/>
    <property type="match status" value="1"/>
</dbReference>
<dbReference type="InterPro" id="IPR016162">
    <property type="entry name" value="Ald_DH_N"/>
</dbReference>
<dbReference type="SUPFAM" id="SSF53720">
    <property type="entry name" value="ALDH-like"/>
    <property type="match status" value="1"/>
</dbReference>
<dbReference type="InterPro" id="IPR012394">
    <property type="entry name" value="Aldehyde_DH_NAD(P)"/>
</dbReference>
<sequence>MEMEVVERVREGFFSGKTKPFAFRQQQLQRLLELVEDNEDVFSEVLHKDLHKSKFETLVTEVNIIRNETVYALHNLKDWMKPENVKKEMLSKMDECFVQREPFGVVLIIGAWNYPLHLTLVPLVGAIAAGNCVVIKPSDLSTATSELISTLIPQYLDQDCYGVVCGGAKDTSELLKNNFDYIFYTGGSTVGKLVMQAAAEHLTPITLELGGKNPCFVDQNCDLRAAARRIAWGRFLNAGQTCIAPDFVLCTDNVCKELVQALKESVRDYFGEDPQKSPDYGRIINECHFARLERLLSRGTVAVGGRCDAEDKYIAPTVLLAEEQDPAMQEEIFGPILPIMTVPDLDYAIKFINRGQKPLALYAFTKDRQVMNTLLRETSSGTFCGNDCIMQTSLITLPFGGVGRFLLHYSGLCKLSLVC</sequence>
<dbReference type="GO" id="GO:0006081">
    <property type="term" value="P:aldehyde metabolic process"/>
    <property type="evidence" value="ECO:0007669"/>
    <property type="project" value="InterPro"/>
</dbReference>
<dbReference type="PANTHER" id="PTHR43570:SF16">
    <property type="entry name" value="ALDEHYDE DEHYDROGENASE TYPE III, ISOFORM Q"/>
    <property type="match status" value="1"/>
</dbReference>
<accession>A0A8C4NAN1</accession>
<dbReference type="InterPro" id="IPR029510">
    <property type="entry name" value="Ald_DH_CS_GLU"/>
</dbReference>
<evidence type="ECO:0000259" key="8">
    <source>
        <dbReference type="Pfam" id="PF00171"/>
    </source>
</evidence>
<evidence type="ECO:0000256" key="7">
    <source>
        <dbReference type="RuleBase" id="RU003345"/>
    </source>
</evidence>
<dbReference type="Ensembl" id="ENSEBUT00000004350.1">
    <property type="protein sequence ID" value="ENSEBUP00000003945.1"/>
    <property type="gene ID" value="ENSEBUG00000002820.1"/>
</dbReference>
<keyword evidence="10" id="KW-1185">Reference proteome</keyword>
<dbReference type="GO" id="GO:0005737">
    <property type="term" value="C:cytoplasm"/>
    <property type="evidence" value="ECO:0007669"/>
    <property type="project" value="TreeGrafter"/>
</dbReference>
<evidence type="ECO:0000313" key="9">
    <source>
        <dbReference type="Ensembl" id="ENSEBUP00000003933.1"/>
    </source>
</evidence>
<feature type="domain" description="Aldehyde dehydrogenase" evidence="8">
    <location>
        <begin position="6"/>
        <end position="403"/>
    </location>
</feature>
<evidence type="ECO:0000256" key="5">
    <source>
        <dbReference type="PIRSR" id="PIRSR036492-1"/>
    </source>
</evidence>
<dbReference type="Ensembl" id="ENSEBUT00000004336.1">
    <property type="protein sequence ID" value="ENSEBUP00000003933.1"/>
    <property type="gene ID" value="ENSEBUG00000002820.1"/>
</dbReference>
<dbReference type="PROSITE" id="PS00070">
    <property type="entry name" value="ALDEHYDE_DEHYDR_CYS"/>
    <property type="match status" value="1"/>
</dbReference>
<dbReference type="FunFam" id="3.40.605.10:FF:000004">
    <property type="entry name" value="Aldehyde dehydrogenase"/>
    <property type="match status" value="1"/>
</dbReference>
<comment type="similarity">
    <text evidence="1 4 7">Belongs to the aldehyde dehydrogenase family.</text>
</comment>
<evidence type="ECO:0000313" key="10">
    <source>
        <dbReference type="Proteomes" id="UP000694388"/>
    </source>
</evidence>
<dbReference type="PIRSF" id="PIRSF036492">
    <property type="entry name" value="ALDH"/>
    <property type="match status" value="1"/>
</dbReference>
<reference evidence="9" key="1">
    <citation type="submission" date="2025-05" db="UniProtKB">
        <authorList>
            <consortium name="Ensembl"/>
        </authorList>
    </citation>
    <scope>IDENTIFICATION</scope>
</reference>
<dbReference type="InterPro" id="IPR016163">
    <property type="entry name" value="Ald_DH_C"/>
</dbReference>
<name>A0A8C4NAN1_EPTBU</name>
<feature type="active site" evidence="5 6">
    <location>
        <position position="208"/>
    </location>
</feature>
<dbReference type="PANTHER" id="PTHR43570">
    <property type="entry name" value="ALDEHYDE DEHYDROGENASE"/>
    <property type="match status" value="1"/>
</dbReference>
<dbReference type="AlphaFoldDB" id="A0A8C4NAN1"/>
<evidence type="ECO:0000256" key="6">
    <source>
        <dbReference type="PROSITE-ProRule" id="PRU10007"/>
    </source>
</evidence>
<dbReference type="FunFam" id="3.40.309.10:FF:000003">
    <property type="entry name" value="Aldehyde dehydrogenase"/>
    <property type="match status" value="1"/>
</dbReference>
<dbReference type="OMA" id="RWAMRSH"/>